<dbReference type="PROSITE" id="PS51257">
    <property type="entry name" value="PROKAR_LIPOPROTEIN"/>
    <property type="match status" value="1"/>
</dbReference>
<proteinExistence type="predicted"/>
<accession>A0A7J0BVJ0</accession>
<dbReference type="EMBL" id="BLVP01000008">
    <property type="protein sequence ID" value="GFM37175.1"/>
    <property type="molecule type" value="Genomic_DNA"/>
</dbReference>
<keyword evidence="2" id="KW-1185">Reference proteome</keyword>
<evidence type="ECO:0000313" key="2">
    <source>
        <dbReference type="Proteomes" id="UP000503820"/>
    </source>
</evidence>
<evidence type="ECO:0000313" key="1">
    <source>
        <dbReference type="EMBL" id="GFM37175.1"/>
    </source>
</evidence>
<sequence length="256" mass="28337">MKRYMQPIGIAGLIFIFLLGAGCSVSRMTGAVSDMIPEGVKETAGRATPDGANPALTSQPQVVWDQWVRKGKVQVYLRPREEPAVEPTVLFFPFMPKVNMAQGRHISRELSRMVWQTWLEEELFPVMEFADYSDYYTPERAVSLARMRGADLAVGGYITHYMPGGTAGDTHVALQLDIYDSASGQLIWSMAHAGVMQSERTRDYILFSAKTRLPAEPTGAVMQVLSHDMAVPLHAWVAPLKEEARQAEAQGGDTAF</sequence>
<name>A0A7J0BVJ0_9BACT</name>
<organism evidence="1 2">
    <name type="scientific">Desulfovibrio psychrotolerans</name>
    <dbReference type="NCBI Taxonomy" id="415242"/>
    <lineage>
        <taxon>Bacteria</taxon>
        <taxon>Pseudomonadati</taxon>
        <taxon>Thermodesulfobacteriota</taxon>
        <taxon>Desulfovibrionia</taxon>
        <taxon>Desulfovibrionales</taxon>
        <taxon>Desulfovibrionaceae</taxon>
        <taxon>Desulfovibrio</taxon>
    </lineage>
</organism>
<dbReference type="AlphaFoldDB" id="A0A7J0BVJ0"/>
<evidence type="ECO:0008006" key="3">
    <source>
        <dbReference type="Google" id="ProtNLM"/>
    </source>
</evidence>
<protein>
    <recommendedName>
        <fullName evidence="3">Lipoprotein</fullName>
    </recommendedName>
</protein>
<dbReference type="RefSeq" id="WP_174409807.1">
    <property type="nucleotide sequence ID" value="NZ_BLVP01000008.1"/>
</dbReference>
<dbReference type="Proteomes" id="UP000503820">
    <property type="component" value="Unassembled WGS sequence"/>
</dbReference>
<gene>
    <name evidence="1" type="ORF">DSM19430T_18590</name>
</gene>
<comment type="caution">
    <text evidence="1">The sequence shown here is derived from an EMBL/GenBank/DDBJ whole genome shotgun (WGS) entry which is preliminary data.</text>
</comment>
<reference evidence="1 2" key="1">
    <citation type="submission" date="2020-05" db="EMBL/GenBank/DDBJ databases">
        <title>Draft genome sequence of Desulfovibrio psychrotolerans JS1T.</title>
        <authorList>
            <person name="Ueno A."/>
            <person name="Tamazawa S."/>
            <person name="Tamamura S."/>
            <person name="Murakami T."/>
            <person name="Kiyama T."/>
            <person name="Inomata H."/>
            <person name="Amano Y."/>
            <person name="Miyakawa K."/>
            <person name="Tamaki H."/>
            <person name="Naganuma T."/>
            <person name="Kaneko K."/>
        </authorList>
    </citation>
    <scope>NUCLEOTIDE SEQUENCE [LARGE SCALE GENOMIC DNA]</scope>
    <source>
        <strain evidence="1 2">JS1</strain>
    </source>
</reference>